<dbReference type="OrthoDB" id="10297109at2759"/>
<accession>A0A284RHR0</accession>
<protein>
    <submittedName>
        <fullName evidence="1">Uncharacterized protein</fullName>
    </submittedName>
</protein>
<dbReference type="Proteomes" id="UP000219338">
    <property type="component" value="Unassembled WGS sequence"/>
</dbReference>
<name>A0A284RHR0_ARMOS</name>
<evidence type="ECO:0000313" key="2">
    <source>
        <dbReference type="Proteomes" id="UP000219338"/>
    </source>
</evidence>
<keyword evidence="2" id="KW-1185">Reference proteome</keyword>
<organism evidence="1 2">
    <name type="scientific">Armillaria ostoyae</name>
    <name type="common">Armillaria root rot fungus</name>
    <dbReference type="NCBI Taxonomy" id="47428"/>
    <lineage>
        <taxon>Eukaryota</taxon>
        <taxon>Fungi</taxon>
        <taxon>Dikarya</taxon>
        <taxon>Basidiomycota</taxon>
        <taxon>Agaricomycotina</taxon>
        <taxon>Agaricomycetes</taxon>
        <taxon>Agaricomycetidae</taxon>
        <taxon>Agaricales</taxon>
        <taxon>Marasmiineae</taxon>
        <taxon>Physalacriaceae</taxon>
        <taxon>Armillaria</taxon>
    </lineage>
</organism>
<reference evidence="2" key="1">
    <citation type="journal article" date="2017" name="Nat. Ecol. Evol.">
        <title>Genome expansion and lineage-specific genetic innovations in the forest pathogenic fungi Armillaria.</title>
        <authorList>
            <person name="Sipos G."/>
            <person name="Prasanna A.N."/>
            <person name="Walter M.C."/>
            <person name="O'Connor E."/>
            <person name="Balint B."/>
            <person name="Krizsan K."/>
            <person name="Kiss B."/>
            <person name="Hess J."/>
            <person name="Varga T."/>
            <person name="Slot J."/>
            <person name="Riley R."/>
            <person name="Boka B."/>
            <person name="Rigling D."/>
            <person name="Barry K."/>
            <person name="Lee J."/>
            <person name="Mihaltcheva S."/>
            <person name="LaButti K."/>
            <person name="Lipzen A."/>
            <person name="Waldron R."/>
            <person name="Moloney N.M."/>
            <person name="Sperisen C."/>
            <person name="Kredics L."/>
            <person name="Vagvoelgyi C."/>
            <person name="Patrignani A."/>
            <person name="Fitzpatrick D."/>
            <person name="Nagy I."/>
            <person name="Doyle S."/>
            <person name="Anderson J.B."/>
            <person name="Grigoriev I.V."/>
            <person name="Gueldener U."/>
            <person name="Muensterkoetter M."/>
            <person name="Nagy L.G."/>
        </authorList>
    </citation>
    <scope>NUCLEOTIDE SEQUENCE [LARGE SCALE GENOMIC DNA]</scope>
    <source>
        <strain evidence="2">C18/9</strain>
    </source>
</reference>
<gene>
    <name evidence="1" type="ORF">ARMOST_11645</name>
</gene>
<dbReference type="EMBL" id="FUEG01000009">
    <property type="protein sequence ID" value="SJL08282.1"/>
    <property type="molecule type" value="Genomic_DNA"/>
</dbReference>
<evidence type="ECO:0000313" key="1">
    <source>
        <dbReference type="EMBL" id="SJL08282.1"/>
    </source>
</evidence>
<dbReference type="AlphaFoldDB" id="A0A284RHR0"/>
<proteinExistence type="predicted"/>
<sequence>MPKSMSVSAMVQDEAAWVDFSTASPFLIDPDLPTTPDPLLASWSGDVALPVLLKTELQEKDCPFASSVLEGFDGKFTDEEDRYGIVPMWPALASAIELIEDSLAYVKNEATIRLGADMILRNALVDRQDPRASRALFQCEYEFAVTSTSTATYTSSFVAQGGEYSVSAKGTADVMASTPYGFYKTMMEGVGVDRDQLFLRYHRSVLGVHASFFCAQHKGMRTMCLALTSMLHHRRALGMSSEPVFGGCFEGSEEYVLHLYGAYWCELQAGTTTKIVRFGTSYSFTNPVDVVNAHILLRRMSQHYVKLMREFVPACRKDVDRWRALERIESPSLSTLGSFDKTELLDRYFAGIQGD</sequence>